<organism evidence="14 15">
    <name type="scientific">Chiloscyllium punctatum</name>
    <name type="common">Brownbanded bambooshark</name>
    <name type="synonym">Hemiscyllium punctatum</name>
    <dbReference type="NCBI Taxonomy" id="137246"/>
    <lineage>
        <taxon>Eukaryota</taxon>
        <taxon>Metazoa</taxon>
        <taxon>Chordata</taxon>
        <taxon>Craniata</taxon>
        <taxon>Vertebrata</taxon>
        <taxon>Chondrichthyes</taxon>
        <taxon>Elasmobranchii</taxon>
        <taxon>Galeomorphii</taxon>
        <taxon>Galeoidea</taxon>
        <taxon>Orectolobiformes</taxon>
        <taxon>Hemiscylliidae</taxon>
        <taxon>Chiloscyllium</taxon>
    </lineage>
</organism>
<dbReference type="SMART" id="SM00181">
    <property type="entry name" value="EGF"/>
    <property type="match status" value="2"/>
</dbReference>
<dbReference type="PRINTS" id="PR00001">
    <property type="entry name" value="GLABLOOD"/>
</dbReference>
<dbReference type="InterPro" id="IPR001881">
    <property type="entry name" value="EGF-like_Ca-bd_dom"/>
</dbReference>
<comment type="caution">
    <text evidence="14">The sequence shown here is derived from an EMBL/GenBank/DDBJ whole genome shotgun (WGS) entry which is preliminary data.</text>
</comment>
<name>A0A401RFH1_CHIPU</name>
<dbReference type="PRINTS" id="PR00010">
    <property type="entry name" value="EGFBLOOD"/>
</dbReference>
<protein>
    <submittedName>
        <fullName evidence="14">Uncharacterized protein</fullName>
    </submittedName>
</protein>
<evidence type="ECO:0000256" key="3">
    <source>
        <dbReference type="ARBA" id="ARBA00022525"/>
    </source>
</evidence>
<evidence type="ECO:0000256" key="8">
    <source>
        <dbReference type="ARBA" id="ARBA00023180"/>
    </source>
</evidence>
<dbReference type="InterPro" id="IPR050442">
    <property type="entry name" value="Peptidase_S1_coag_factors"/>
</dbReference>
<keyword evidence="8" id="KW-0325">Glycoprotein</keyword>
<dbReference type="SUPFAM" id="SSF57630">
    <property type="entry name" value="GLA-domain"/>
    <property type="match status" value="1"/>
</dbReference>
<keyword evidence="2" id="KW-0301">Gamma-carboxyglutamic acid</keyword>
<dbReference type="PROSITE" id="PS01186">
    <property type="entry name" value="EGF_2"/>
    <property type="match status" value="1"/>
</dbReference>
<evidence type="ECO:0000256" key="2">
    <source>
        <dbReference type="ARBA" id="ARBA00022479"/>
    </source>
</evidence>
<evidence type="ECO:0000256" key="6">
    <source>
        <dbReference type="ARBA" id="ARBA00022837"/>
    </source>
</evidence>
<dbReference type="InterPro" id="IPR017857">
    <property type="entry name" value="Coagulation_fac-like_Gla_dom"/>
</dbReference>
<feature type="region of interest" description="Disordered" evidence="10">
    <location>
        <begin position="186"/>
        <end position="219"/>
    </location>
</feature>
<dbReference type="PROSITE" id="PS00010">
    <property type="entry name" value="ASX_HYDROXYL"/>
    <property type="match status" value="1"/>
</dbReference>
<feature type="signal peptide" evidence="11">
    <location>
        <begin position="1"/>
        <end position="19"/>
    </location>
</feature>
<evidence type="ECO:0000256" key="5">
    <source>
        <dbReference type="ARBA" id="ARBA00022737"/>
    </source>
</evidence>
<dbReference type="Pfam" id="PF00594">
    <property type="entry name" value="Gla"/>
    <property type="match status" value="1"/>
</dbReference>
<dbReference type="EMBL" id="BEZZ01001272">
    <property type="protein sequence ID" value="GCC16877.1"/>
    <property type="molecule type" value="Genomic_DNA"/>
</dbReference>
<dbReference type="InterPro" id="IPR000294">
    <property type="entry name" value="GLA_domain"/>
</dbReference>
<dbReference type="CDD" id="cd00054">
    <property type="entry name" value="EGF_CA"/>
    <property type="match status" value="1"/>
</dbReference>
<feature type="compositionally biased region" description="Polar residues" evidence="10">
    <location>
        <begin position="190"/>
        <end position="218"/>
    </location>
</feature>
<keyword evidence="11" id="KW-0732">Signal</keyword>
<dbReference type="InterPro" id="IPR035972">
    <property type="entry name" value="GLA-like_dom_SF"/>
</dbReference>
<dbReference type="FunFam" id="2.10.25.10:FF:000162">
    <property type="entry name" value="Coagulation factor X (Predicted)"/>
    <property type="match status" value="1"/>
</dbReference>
<dbReference type="FunFam" id="4.10.740.10:FF:000001">
    <property type="entry name" value="vitamin K-dependent protein S"/>
    <property type="match status" value="1"/>
</dbReference>
<feature type="domain" description="Gla" evidence="13">
    <location>
        <begin position="39"/>
        <end position="85"/>
    </location>
</feature>
<evidence type="ECO:0000256" key="1">
    <source>
        <dbReference type="ARBA" id="ARBA00004613"/>
    </source>
</evidence>
<evidence type="ECO:0000256" key="7">
    <source>
        <dbReference type="ARBA" id="ARBA00023157"/>
    </source>
</evidence>
<dbReference type="Pfam" id="PF00008">
    <property type="entry name" value="EGF"/>
    <property type="match status" value="1"/>
</dbReference>
<keyword evidence="4 9" id="KW-0245">EGF-like domain</keyword>
<comment type="caution">
    <text evidence="9">Lacks conserved residue(s) required for the propagation of feature annotation.</text>
</comment>
<dbReference type="PANTHER" id="PTHR24278:SF40">
    <property type="entry name" value="COAGULATION FACTOR VII-LIKE"/>
    <property type="match status" value="1"/>
</dbReference>
<dbReference type="InterPro" id="IPR018097">
    <property type="entry name" value="EGF_Ca-bd_CS"/>
</dbReference>
<dbReference type="SMART" id="SM00179">
    <property type="entry name" value="EGF_CA"/>
    <property type="match status" value="1"/>
</dbReference>
<dbReference type="Pfam" id="PF14670">
    <property type="entry name" value="FXa_inhibition"/>
    <property type="match status" value="1"/>
</dbReference>
<dbReference type="InterPro" id="IPR000742">
    <property type="entry name" value="EGF"/>
</dbReference>
<evidence type="ECO:0000256" key="4">
    <source>
        <dbReference type="ARBA" id="ARBA00022536"/>
    </source>
</evidence>
<dbReference type="GO" id="GO:0005509">
    <property type="term" value="F:calcium ion binding"/>
    <property type="evidence" value="ECO:0007669"/>
    <property type="project" value="InterPro"/>
</dbReference>
<evidence type="ECO:0000313" key="14">
    <source>
        <dbReference type="EMBL" id="GCC16877.1"/>
    </source>
</evidence>
<proteinExistence type="predicted"/>
<evidence type="ECO:0000259" key="13">
    <source>
        <dbReference type="PROSITE" id="PS50998"/>
    </source>
</evidence>
<dbReference type="PROSITE" id="PS50026">
    <property type="entry name" value="EGF_3"/>
    <property type="match status" value="1"/>
</dbReference>
<dbReference type="PROSITE" id="PS00022">
    <property type="entry name" value="EGF_1"/>
    <property type="match status" value="1"/>
</dbReference>
<dbReference type="STRING" id="137246.A0A401RFH1"/>
<keyword evidence="5" id="KW-0677">Repeat</keyword>
<evidence type="ECO:0000256" key="11">
    <source>
        <dbReference type="SAM" id="SignalP"/>
    </source>
</evidence>
<dbReference type="InterPro" id="IPR000152">
    <property type="entry name" value="EGF-type_Asp/Asn_hydroxyl_site"/>
</dbReference>
<keyword evidence="7 9" id="KW-1015">Disulfide bond</keyword>
<evidence type="ECO:0000256" key="10">
    <source>
        <dbReference type="SAM" id="MobiDB-lite"/>
    </source>
</evidence>
<feature type="disulfide bond" evidence="9">
    <location>
        <begin position="111"/>
        <end position="120"/>
    </location>
</feature>
<dbReference type="Proteomes" id="UP000287033">
    <property type="component" value="Unassembled WGS sequence"/>
</dbReference>
<dbReference type="Gene3D" id="4.10.740.10">
    <property type="entry name" value="Coagulation Factor IX"/>
    <property type="match status" value="1"/>
</dbReference>
<reference evidence="14 15" key="1">
    <citation type="journal article" date="2018" name="Nat. Ecol. Evol.">
        <title>Shark genomes provide insights into elasmobranch evolution and the origin of vertebrates.</title>
        <authorList>
            <person name="Hara Y"/>
            <person name="Yamaguchi K"/>
            <person name="Onimaru K"/>
            <person name="Kadota M"/>
            <person name="Koyanagi M"/>
            <person name="Keeley SD"/>
            <person name="Tatsumi K"/>
            <person name="Tanaka K"/>
            <person name="Motone F"/>
            <person name="Kageyama Y"/>
            <person name="Nozu R"/>
            <person name="Adachi N"/>
            <person name="Nishimura O"/>
            <person name="Nakagawa R"/>
            <person name="Tanegashima C"/>
            <person name="Kiyatake I"/>
            <person name="Matsumoto R"/>
            <person name="Murakumo K"/>
            <person name="Nishida K"/>
            <person name="Terakita A"/>
            <person name="Kuratani S"/>
            <person name="Sato K"/>
            <person name="Hyodo S Kuraku.S."/>
        </authorList>
    </citation>
    <scope>NUCLEOTIDE SEQUENCE [LARGE SCALE GENOMIC DNA]</scope>
</reference>
<dbReference type="PROSITE" id="PS01187">
    <property type="entry name" value="EGF_CA"/>
    <property type="match status" value="1"/>
</dbReference>
<dbReference type="SUPFAM" id="SSF57184">
    <property type="entry name" value="Growth factor receptor domain"/>
    <property type="match status" value="1"/>
</dbReference>
<keyword evidence="3" id="KW-0964">Secreted</keyword>
<keyword evidence="15" id="KW-1185">Reference proteome</keyword>
<sequence>MARLLWATSLFLLLHPTAAQAPVFVTHEKANNLLARQRRANSFLEEIKEGNVERECIEERCSKEEVREIFEDDRRTDEYWNKYVDGDQCESNPCRNGGICRDNVNRYDCQCPKGYHGSNCEIDVPQLCNLDNGGCQHFCKVQREQARCSCANDFVLHANKKSCIPQVPYPCGTVIKNRVRRSDFDGDSVLVNSTAPTDSTVSNSTSDQPTEPSHNDNPADQIVRIVGGQECPLGQCPWQVMPSF</sequence>
<dbReference type="OrthoDB" id="9379732at2759"/>
<dbReference type="OMA" id="HECHESV"/>
<dbReference type="Gene3D" id="2.10.25.10">
    <property type="entry name" value="Laminin"/>
    <property type="match status" value="2"/>
</dbReference>
<gene>
    <name evidence="14" type="ORF">chiPu_0017376</name>
</gene>
<comment type="subcellular location">
    <subcellularLocation>
        <location evidence="1">Secreted</location>
    </subcellularLocation>
</comment>
<evidence type="ECO:0000259" key="12">
    <source>
        <dbReference type="PROSITE" id="PS50026"/>
    </source>
</evidence>
<dbReference type="PROSITE" id="PS50998">
    <property type="entry name" value="GLA_2"/>
    <property type="match status" value="1"/>
</dbReference>
<feature type="chain" id="PRO_5019464205" evidence="11">
    <location>
        <begin position="20"/>
        <end position="244"/>
    </location>
</feature>
<dbReference type="PROSITE" id="PS00011">
    <property type="entry name" value="GLA_1"/>
    <property type="match status" value="1"/>
</dbReference>
<dbReference type="GO" id="GO:0005615">
    <property type="term" value="C:extracellular space"/>
    <property type="evidence" value="ECO:0007669"/>
    <property type="project" value="TreeGrafter"/>
</dbReference>
<dbReference type="PANTHER" id="PTHR24278">
    <property type="entry name" value="COAGULATION FACTOR"/>
    <property type="match status" value="1"/>
</dbReference>
<dbReference type="SMART" id="SM00069">
    <property type="entry name" value="GLA"/>
    <property type="match status" value="1"/>
</dbReference>
<evidence type="ECO:0000256" key="9">
    <source>
        <dbReference type="PROSITE-ProRule" id="PRU00076"/>
    </source>
</evidence>
<evidence type="ECO:0000313" key="15">
    <source>
        <dbReference type="Proteomes" id="UP000287033"/>
    </source>
</evidence>
<keyword evidence="6" id="KW-0106">Calcium</keyword>
<accession>A0A401RFH1</accession>
<dbReference type="AlphaFoldDB" id="A0A401RFH1"/>
<feature type="domain" description="EGF-like" evidence="12">
    <location>
        <begin position="85"/>
        <end position="121"/>
    </location>
</feature>
<dbReference type="InterPro" id="IPR009030">
    <property type="entry name" value="Growth_fac_rcpt_cys_sf"/>
</dbReference>